<sequence>MRHTFLTIFRHFFYLSKIKLNNYKTKNQIIKSNSKQNDKKTFQGFFSIPQTTNKGVKNYEKNNQSN</sequence>
<dbReference type="PATRIC" id="fig|980422.3.peg.1026"/>
<protein>
    <submittedName>
        <fullName evidence="1">Uncharacterized protein</fullName>
    </submittedName>
</protein>
<dbReference type="AlphaFoldDB" id="R4S2H8"/>
<gene>
    <name evidence="1" type="ORF">SLY_1118</name>
</gene>
<evidence type="ECO:0000313" key="1">
    <source>
        <dbReference type="EMBL" id="AGL91024.1"/>
    </source>
</evidence>
<dbReference type="KEGG" id="nzs:SLY_1118"/>
<accession>R4S2H8</accession>
<evidence type="ECO:0000313" key="2">
    <source>
        <dbReference type="Proteomes" id="UP000013941"/>
    </source>
</evidence>
<proteinExistence type="predicted"/>
<keyword evidence="2" id="KW-1185">Reference proteome</keyword>
<organism evidence="1 2">
    <name type="scientific">Strawberry lethal yellows phytoplasma (CPA) str. NZSb11</name>
    <dbReference type="NCBI Taxonomy" id="980422"/>
    <lineage>
        <taxon>Bacteria</taxon>
        <taxon>Bacillati</taxon>
        <taxon>Mycoplasmatota</taxon>
        <taxon>Mollicutes</taxon>
        <taxon>Acholeplasmatales</taxon>
        <taxon>Acholeplasmataceae</taxon>
        <taxon>Candidatus Phytoplasma</taxon>
        <taxon>16SrXII (Stolbur group)</taxon>
    </lineage>
</organism>
<name>R4S2H8_PHYAS</name>
<reference evidence="1 2" key="1">
    <citation type="journal article" date="2013" name="BMC Genomics">
        <title>Comparison of the complete genome sequence of two closely related isolates of 'Candidatus Phytoplasma australiense' reveals genome plasticity.</title>
        <authorList>
            <person name="Andersen M.T."/>
            <person name="Liefting L.W."/>
            <person name="Havukkala I."/>
            <person name="Beever R.E."/>
        </authorList>
    </citation>
    <scope>NUCLEOTIDE SEQUENCE [LARGE SCALE GENOMIC DNA]</scope>
    <source>
        <strain evidence="1 2">NZSb11</strain>
    </source>
</reference>
<dbReference type="EMBL" id="CP002548">
    <property type="protein sequence ID" value="AGL91024.1"/>
    <property type="molecule type" value="Genomic_DNA"/>
</dbReference>
<dbReference type="Proteomes" id="UP000013941">
    <property type="component" value="Chromosome"/>
</dbReference>
<dbReference type="HOGENOM" id="CLU_2829414_0_0_14"/>